<accession>A0ABN7PDF5</accession>
<protein>
    <submittedName>
        <fullName evidence="2">Uncharacterized protein</fullName>
    </submittedName>
</protein>
<gene>
    <name evidence="2" type="ORF">TPAB3V08_LOCUS12060</name>
</gene>
<dbReference type="EMBL" id="CAJPIN010039952">
    <property type="protein sequence ID" value="CAG2065116.1"/>
    <property type="molecule type" value="Genomic_DNA"/>
</dbReference>
<organism evidence="2 3">
    <name type="scientific">Timema podura</name>
    <name type="common">Walking stick</name>
    <dbReference type="NCBI Taxonomy" id="61482"/>
    <lineage>
        <taxon>Eukaryota</taxon>
        <taxon>Metazoa</taxon>
        <taxon>Ecdysozoa</taxon>
        <taxon>Arthropoda</taxon>
        <taxon>Hexapoda</taxon>
        <taxon>Insecta</taxon>
        <taxon>Pterygota</taxon>
        <taxon>Neoptera</taxon>
        <taxon>Polyneoptera</taxon>
        <taxon>Phasmatodea</taxon>
        <taxon>Timematodea</taxon>
        <taxon>Timematoidea</taxon>
        <taxon>Timematidae</taxon>
        <taxon>Timema</taxon>
    </lineage>
</organism>
<reference evidence="2" key="1">
    <citation type="submission" date="2021-03" db="EMBL/GenBank/DDBJ databases">
        <authorList>
            <person name="Tran Van P."/>
        </authorList>
    </citation>
    <scope>NUCLEOTIDE SEQUENCE</scope>
</reference>
<feature type="non-terminal residue" evidence="2">
    <location>
        <position position="53"/>
    </location>
</feature>
<feature type="region of interest" description="Disordered" evidence="1">
    <location>
        <begin position="31"/>
        <end position="53"/>
    </location>
</feature>
<dbReference type="Proteomes" id="UP001153148">
    <property type="component" value="Unassembled WGS sequence"/>
</dbReference>
<evidence type="ECO:0000313" key="2">
    <source>
        <dbReference type="EMBL" id="CAG2065116.1"/>
    </source>
</evidence>
<sequence>MRLGMHPCQELIHRVLQLEAHTAQLRNLLYKQKNGQTSKNQTAKKKRNFDFTK</sequence>
<proteinExistence type="predicted"/>
<evidence type="ECO:0000313" key="3">
    <source>
        <dbReference type="Proteomes" id="UP001153148"/>
    </source>
</evidence>
<comment type="caution">
    <text evidence="2">The sequence shown here is derived from an EMBL/GenBank/DDBJ whole genome shotgun (WGS) entry which is preliminary data.</text>
</comment>
<evidence type="ECO:0000256" key="1">
    <source>
        <dbReference type="SAM" id="MobiDB-lite"/>
    </source>
</evidence>
<keyword evidence="3" id="KW-1185">Reference proteome</keyword>
<name>A0ABN7PDF5_TIMPD</name>